<gene>
    <name evidence="2" type="ORF">FFV09_14885</name>
</gene>
<dbReference type="EMBL" id="CP041217">
    <property type="protein sequence ID" value="QDH22013.1"/>
    <property type="molecule type" value="Genomic_DNA"/>
</dbReference>
<dbReference type="KEGG" id="saca:FFV09_14885"/>
<proteinExistence type="predicted"/>
<name>A0A4Y6UWB4_SACBS</name>
<reference evidence="2 3" key="1">
    <citation type="submission" date="2019-06" db="EMBL/GenBank/DDBJ databases">
        <title>Saccharibacillus brassicae sp. nov., an endophytic bacterium isolated from Chinese cabbage seeds (Brassica pekinensis).</title>
        <authorList>
            <person name="Jiang L."/>
            <person name="Lee J."/>
            <person name="Kim S.W."/>
        </authorList>
    </citation>
    <scope>NUCLEOTIDE SEQUENCE [LARGE SCALE GENOMIC DNA]</scope>
    <source>
        <strain evidence="3">KCTC 43072 / ATSA2</strain>
    </source>
</reference>
<dbReference type="AlphaFoldDB" id="A0A4Y6UWB4"/>
<dbReference type="InterPro" id="IPR002725">
    <property type="entry name" value="YgjP-like_metallopeptidase"/>
</dbReference>
<sequence>MNIQHNDHTIEFHVEYAKRKKIYVQIEPNGLVTVKAPNGMPEAEIQAAVAQQADWIIETRSKQDKAREAPKPKEYKKDGEGEFLYLGRRCRLDELIPTEGRTEEQLRGDLKKFYFSSCKKIVNERIGPYAKQLKAEPKVIEIIESANKWGSCDSRKRLNFNYLLAMAPPYAIDYVIVHELCHIHHMNHDRSFWRKLGSILPDYKEREAYLNRYGNFMVM</sequence>
<dbReference type="CDD" id="cd07344">
    <property type="entry name" value="M48_yhfN_like"/>
    <property type="match status" value="1"/>
</dbReference>
<evidence type="ECO:0000313" key="2">
    <source>
        <dbReference type="EMBL" id="QDH22013.1"/>
    </source>
</evidence>
<dbReference type="PANTHER" id="PTHR30399">
    <property type="entry name" value="UNCHARACTERIZED PROTEIN YGJP"/>
    <property type="match status" value="1"/>
</dbReference>
<dbReference type="InterPro" id="IPR053136">
    <property type="entry name" value="UTP_pyrophosphatase-like"/>
</dbReference>
<organism evidence="2 3">
    <name type="scientific">Saccharibacillus brassicae</name>
    <dbReference type="NCBI Taxonomy" id="2583377"/>
    <lineage>
        <taxon>Bacteria</taxon>
        <taxon>Bacillati</taxon>
        <taxon>Bacillota</taxon>
        <taxon>Bacilli</taxon>
        <taxon>Bacillales</taxon>
        <taxon>Paenibacillaceae</taxon>
        <taxon>Saccharibacillus</taxon>
    </lineage>
</organism>
<evidence type="ECO:0000313" key="3">
    <source>
        <dbReference type="Proteomes" id="UP000316968"/>
    </source>
</evidence>
<protein>
    <submittedName>
        <fullName evidence="2">M48 family metallopeptidase</fullName>
    </submittedName>
</protein>
<dbReference type="PANTHER" id="PTHR30399:SF1">
    <property type="entry name" value="UTP PYROPHOSPHATASE"/>
    <property type="match status" value="1"/>
</dbReference>
<dbReference type="OrthoDB" id="9811177at2"/>
<keyword evidence="3" id="KW-1185">Reference proteome</keyword>
<dbReference type="RefSeq" id="WP_141448557.1">
    <property type="nucleotide sequence ID" value="NZ_CP041217.1"/>
</dbReference>
<dbReference type="Gene3D" id="3.30.2010.10">
    <property type="entry name" value="Metalloproteases ('zincins'), catalytic domain"/>
    <property type="match status" value="1"/>
</dbReference>
<dbReference type="Proteomes" id="UP000316968">
    <property type="component" value="Chromosome"/>
</dbReference>
<dbReference type="Pfam" id="PF01863">
    <property type="entry name" value="YgjP-like"/>
    <property type="match status" value="1"/>
</dbReference>
<evidence type="ECO:0000259" key="1">
    <source>
        <dbReference type="Pfam" id="PF01863"/>
    </source>
</evidence>
<accession>A0A4Y6UWB4</accession>
<feature type="domain" description="YgjP-like metallopeptidase" evidence="1">
    <location>
        <begin position="20"/>
        <end position="212"/>
    </location>
</feature>